<evidence type="ECO:0000256" key="3">
    <source>
        <dbReference type="ARBA" id="ARBA00022777"/>
    </source>
</evidence>
<dbReference type="InterPro" id="IPR008145">
    <property type="entry name" value="GK/Ca_channel_bsu"/>
</dbReference>
<keyword evidence="3" id="KW-0418">Kinase</keyword>
<feature type="domain" description="Guanylate kinase-like" evidence="4">
    <location>
        <begin position="7"/>
        <end position="210"/>
    </location>
</feature>
<reference evidence="5 6" key="1">
    <citation type="journal article" date="2016" name="Nat. Commun.">
        <title>Thousands of microbial genomes shed light on interconnected biogeochemical processes in an aquifer system.</title>
        <authorList>
            <person name="Anantharaman K."/>
            <person name="Brown C.T."/>
            <person name="Hug L.A."/>
            <person name="Sharon I."/>
            <person name="Castelle C.J."/>
            <person name="Probst A.J."/>
            <person name="Thomas B.C."/>
            <person name="Singh A."/>
            <person name="Wilkins M.J."/>
            <person name="Karaoz U."/>
            <person name="Brodie E.L."/>
            <person name="Williams K.H."/>
            <person name="Hubbard S.S."/>
            <person name="Banfield J.F."/>
        </authorList>
    </citation>
    <scope>NUCLEOTIDE SEQUENCE [LARGE SCALE GENOMIC DNA]</scope>
</reference>
<accession>A0A1F8DHF1</accession>
<keyword evidence="2" id="KW-0808">Transferase</keyword>
<dbReference type="Proteomes" id="UP000177596">
    <property type="component" value="Unassembled WGS sequence"/>
</dbReference>
<dbReference type="GO" id="GO:0005829">
    <property type="term" value="C:cytosol"/>
    <property type="evidence" value="ECO:0007669"/>
    <property type="project" value="TreeGrafter"/>
</dbReference>
<dbReference type="SMART" id="SM00072">
    <property type="entry name" value="GuKc"/>
    <property type="match status" value="1"/>
</dbReference>
<name>A0A1F8DHF1_9BACT</name>
<evidence type="ECO:0000313" key="6">
    <source>
        <dbReference type="Proteomes" id="UP000177596"/>
    </source>
</evidence>
<protein>
    <recommendedName>
        <fullName evidence="4">Guanylate kinase-like domain-containing protein</fullName>
    </recommendedName>
</protein>
<evidence type="ECO:0000313" key="5">
    <source>
        <dbReference type="EMBL" id="OGM88023.1"/>
    </source>
</evidence>
<proteinExistence type="inferred from homology"/>
<gene>
    <name evidence="5" type="ORF">A2573_00760</name>
</gene>
<organism evidence="5 6">
    <name type="scientific">Candidatus Woesebacteria bacterium RIFOXYD1_FULL_43_18</name>
    <dbReference type="NCBI Taxonomy" id="1802551"/>
    <lineage>
        <taxon>Bacteria</taxon>
        <taxon>Candidatus Woeseibacteriota</taxon>
    </lineage>
</organism>
<dbReference type="Pfam" id="PF00625">
    <property type="entry name" value="Guanylate_kin"/>
    <property type="match status" value="1"/>
</dbReference>
<dbReference type="EMBL" id="MGIL01000017">
    <property type="protein sequence ID" value="OGM88023.1"/>
    <property type="molecule type" value="Genomic_DNA"/>
</dbReference>
<dbReference type="SUPFAM" id="SSF52540">
    <property type="entry name" value="P-loop containing nucleoside triphosphate hydrolases"/>
    <property type="match status" value="1"/>
</dbReference>
<comment type="caution">
    <text evidence="5">The sequence shown here is derived from an EMBL/GenBank/DDBJ whole genome shotgun (WGS) entry which is preliminary data.</text>
</comment>
<dbReference type="PANTHER" id="PTHR23117:SF13">
    <property type="entry name" value="GUANYLATE KINASE"/>
    <property type="match status" value="1"/>
</dbReference>
<evidence type="ECO:0000256" key="1">
    <source>
        <dbReference type="ARBA" id="ARBA00005790"/>
    </source>
</evidence>
<dbReference type="InterPro" id="IPR008144">
    <property type="entry name" value="Guanylate_kin-like_dom"/>
</dbReference>
<dbReference type="Gene3D" id="3.40.50.300">
    <property type="entry name" value="P-loop containing nucleotide triphosphate hydrolases"/>
    <property type="match status" value="1"/>
</dbReference>
<sequence length="217" mass="24466">MKKNKIGFLLVISGASGAGKDAVMENLLEHPAVKTLNLRKVVTCTDRSPRPGEVHKVHYHFVTNEKLREMARNGELVEEITPTGSSNKATPKSEIERLFKGEDLVWRIDPSRAAEVASGTFFERHFPNHARVLQKSTTVFCVNASKDSIEARRKERDGVNYDPSEYAARDKQELPHLHILQEKAIIMENSEGCLEETVNLAAGYVKSHYEKAKKRRA</sequence>
<dbReference type="AlphaFoldDB" id="A0A1F8DHF1"/>
<dbReference type="PANTHER" id="PTHR23117">
    <property type="entry name" value="GUANYLATE KINASE-RELATED"/>
    <property type="match status" value="1"/>
</dbReference>
<evidence type="ECO:0000256" key="2">
    <source>
        <dbReference type="ARBA" id="ARBA00022679"/>
    </source>
</evidence>
<evidence type="ECO:0000259" key="4">
    <source>
        <dbReference type="PROSITE" id="PS50052"/>
    </source>
</evidence>
<dbReference type="InterPro" id="IPR027417">
    <property type="entry name" value="P-loop_NTPase"/>
</dbReference>
<dbReference type="GO" id="GO:0004385">
    <property type="term" value="F:GMP kinase activity"/>
    <property type="evidence" value="ECO:0007669"/>
    <property type="project" value="TreeGrafter"/>
</dbReference>
<comment type="similarity">
    <text evidence="1">Belongs to the guanylate kinase family.</text>
</comment>
<dbReference type="PROSITE" id="PS50052">
    <property type="entry name" value="GUANYLATE_KINASE_2"/>
    <property type="match status" value="1"/>
</dbReference>